<reference evidence="2 3" key="1">
    <citation type="submission" date="2023-05" db="EMBL/GenBank/DDBJ databases">
        <title>Sequencing and Assembly of Streptomyces sp. NP73.</title>
        <authorList>
            <person name="Konwar A.N."/>
            <person name="Saikia K."/>
            <person name="Thakur D."/>
        </authorList>
    </citation>
    <scope>NUCLEOTIDE SEQUENCE [LARGE SCALE GENOMIC DNA]</scope>
    <source>
        <strain evidence="2 3">NP73</strain>
    </source>
</reference>
<dbReference type="InterPro" id="IPR039365">
    <property type="entry name" value="IS701-like"/>
</dbReference>
<feature type="domain" description="Transposase IS701-like DDE" evidence="1">
    <location>
        <begin position="10"/>
        <end position="245"/>
    </location>
</feature>
<dbReference type="Pfam" id="PF13546">
    <property type="entry name" value="DDE_5"/>
    <property type="match status" value="1"/>
</dbReference>
<evidence type="ECO:0000259" key="1">
    <source>
        <dbReference type="Pfam" id="PF13546"/>
    </source>
</evidence>
<dbReference type="InterPro" id="IPR038721">
    <property type="entry name" value="IS701-like_DDE_dom"/>
</dbReference>
<dbReference type="PANTHER" id="PTHR33627:SF1">
    <property type="entry name" value="TRANSPOSASE"/>
    <property type="match status" value="1"/>
</dbReference>
<comment type="caution">
    <text evidence="2">The sequence shown here is derived from an EMBL/GenBank/DDBJ whole genome shotgun (WGS) entry which is preliminary data.</text>
</comment>
<evidence type="ECO:0000313" key="2">
    <source>
        <dbReference type="EMBL" id="MDK9498213.1"/>
    </source>
</evidence>
<accession>A0ABT7GXA8</accession>
<name>A0ABT7GXA8_9ACTN</name>
<dbReference type="EMBL" id="JASITI010000027">
    <property type="protein sequence ID" value="MDK9498213.1"/>
    <property type="molecule type" value="Genomic_DNA"/>
</dbReference>
<dbReference type="RefSeq" id="WP_260618557.1">
    <property type="nucleotide sequence ID" value="NZ_JASITI010000027.1"/>
</dbReference>
<evidence type="ECO:0000313" key="3">
    <source>
        <dbReference type="Proteomes" id="UP001223390"/>
    </source>
</evidence>
<sequence length="337" mass="36870">MISVFAEATFGSLRRTDQRRWAEVYLRGLLGTAGKKTVRRLAAAVSDRETAFQSLHQFVNASPWDWEPVRRELTRWAEEHTAPRAWVLDDVVLRKRGDHSCGVHRRFSPADGRSVNGQVGTGLFLAGDHGALPVDWALYLPECWTADPARRRRVRIPDGIGHRPAEEQALGLVDALAAHTRLPAVPVVADASSRPGAEAFVRGLARRGHDFVVAVPGHLPLARAATALPGPVRADQGPAAYRAFTTRGRAGRAADRTWITNMPHARTDELLALTRTLGLAREAVRYMESDLGLGDFEGRSFPGWHHHMTLVSAAYAYSRQAATADLPHHLAALPAAA</sequence>
<protein>
    <submittedName>
        <fullName evidence="2">Transposase</fullName>
    </submittedName>
</protein>
<proteinExistence type="predicted"/>
<dbReference type="Proteomes" id="UP001223390">
    <property type="component" value="Unassembled WGS sequence"/>
</dbReference>
<keyword evidence="3" id="KW-1185">Reference proteome</keyword>
<gene>
    <name evidence="2" type="ORF">QEZ40_003163</name>
</gene>
<dbReference type="PANTHER" id="PTHR33627">
    <property type="entry name" value="TRANSPOSASE"/>
    <property type="match status" value="1"/>
</dbReference>
<organism evidence="2 3">
    <name type="scientific">Streptomyces katrae</name>
    <dbReference type="NCBI Taxonomy" id="68223"/>
    <lineage>
        <taxon>Bacteria</taxon>
        <taxon>Bacillati</taxon>
        <taxon>Actinomycetota</taxon>
        <taxon>Actinomycetes</taxon>
        <taxon>Kitasatosporales</taxon>
        <taxon>Streptomycetaceae</taxon>
        <taxon>Streptomyces</taxon>
    </lineage>
</organism>